<keyword evidence="7" id="KW-1185">Reference proteome</keyword>
<feature type="transmembrane region" description="Helical" evidence="5">
    <location>
        <begin position="42"/>
        <end position="60"/>
    </location>
</feature>
<dbReference type="AlphaFoldDB" id="A0A9Q1E5E2"/>
<comment type="caution">
    <text evidence="6">The sequence shown here is derived from an EMBL/GenBank/DDBJ whole genome shotgun (WGS) entry which is preliminary data.</text>
</comment>
<dbReference type="EMBL" id="JAINUF010000026">
    <property type="protein sequence ID" value="KAJ8332410.1"/>
    <property type="molecule type" value="Genomic_DNA"/>
</dbReference>
<dbReference type="GO" id="GO:0004930">
    <property type="term" value="F:G protein-coupled receptor activity"/>
    <property type="evidence" value="ECO:0007669"/>
    <property type="project" value="InterPro"/>
</dbReference>
<name>A0A9Q1E5E2_SYNKA</name>
<dbReference type="PANTHER" id="PTHR12011">
    <property type="entry name" value="ADHESION G-PROTEIN COUPLED RECEPTOR"/>
    <property type="match status" value="1"/>
</dbReference>
<protein>
    <recommendedName>
        <fullName evidence="8">G-protein coupled receptors family 2 profile 2 domain-containing protein</fullName>
    </recommendedName>
</protein>
<evidence type="ECO:0000256" key="5">
    <source>
        <dbReference type="SAM" id="Phobius"/>
    </source>
</evidence>
<dbReference type="GO" id="GO:0005886">
    <property type="term" value="C:plasma membrane"/>
    <property type="evidence" value="ECO:0007669"/>
    <property type="project" value="TreeGrafter"/>
</dbReference>
<evidence type="ECO:0000313" key="7">
    <source>
        <dbReference type="Proteomes" id="UP001152622"/>
    </source>
</evidence>
<keyword evidence="3 5" id="KW-1133">Transmembrane helix</keyword>
<reference evidence="6" key="1">
    <citation type="journal article" date="2023" name="Science">
        <title>Genome structures resolve the early diversification of teleost fishes.</title>
        <authorList>
            <person name="Parey E."/>
            <person name="Louis A."/>
            <person name="Montfort J."/>
            <person name="Bouchez O."/>
            <person name="Roques C."/>
            <person name="Iampietro C."/>
            <person name="Lluch J."/>
            <person name="Castinel A."/>
            <person name="Donnadieu C."/>
            <person name="Desvignes T."/>
            <person name="Floi Bucao C."/>
            <person name="Jouanno E."/>
            <person name="Wen M."/>
            <person name="Mejri S."/>
            <person name="Dirks R."/>
            <person name="Jansen H."/>
            <person name="Henkel C."/>
            <person name="Chen W.J."/>
            <person name="Zahm M."/>
            <person name="Cabau C."/>
            <person name="Klopp C."/>
            <person name="Thompson A.W."/>
            <person name="Robinson-Rechavi M."/>
            <person name="Braasch I."/>
            <person name="Lecointre G."/>
            <person name="Bobe J."/>
            <person name="Postlethwait J.H."/>
            <person name="Berthelot C."/>
            <person name="Roest Crollius H."/>
            <person name="Guiguen Y."/>
        </authorList>
    </citation>
    <scope>NUCLEOTIDE SEQUENCE</scope>
    <source>
        <strain evidence="6">WJC10195</strain>
    </source>
</reference>
<proteinExistence type="predicted"/>
<evidence type="ECO:0000256" key="4">
    <source>
        <dbReference type="ARBA" id="ARBA00023136"/>
    </source>
</evidence>
<dbReference type="Gene3D" id="1.20.1070.10">
    <property type="entry name" value="Rhodopsin 7-helix transmembrane proteins"/>
    <property type="match status" value="1"/>
</dbReference>
<dbReference type="GO" id="GO:0007189">
    <property type="term" value="P:adenylate cyclase-activating G protein-coupled receptor signaling pathway"/>
    <property type="evidence" value="ECO:0007669"/>
    <property type="project" value="TreeGrafter"/>
</dbReference>
<evidence type="ECO:0008006" key="8">
    <source>
        <dbReference type="Google" id="ProtNLM"/>
    </source>
</evidence>
<organism evidence="6 7">
    <name type="scientific">Synaphobranchus kaupii</name>
    <name type="common">Kaup's arrowtooth eel</name>
    <dbReference type="NCBI Taxonomy" id="118154"/>
    <lineage>
        <taxon>Eukaryota</taxon>
        <taxon>Metazoa</taxon>
        <taxon>Chordata</taxon>
        <taxon>Craniata</taxon>
        <taxon>Vertebrata</taxon>
        <taxon>Euteleostomi</taxon>
        <taxon>Actinopterygii</taxon>
        <taxon>Neopterygii</taxon>
        <taxon>Teleostei</taxon>
        <taxon>Anguilliformes</taxon>
        <taxon>Synaphobranchidae</taxon>
        <taxon>Synaphobranchus</taxon>
    </lineage>
</organism>
<evidence type="ECO:0000313" key="6">
    <source>
        <dbReference type="EMBL" id="KAJ8332410.1"/>
    </source>
</evidence>
<keyword evidence="2 5" id="KW-0812">Transmembrane</keyword>
<dbReference type="Pfam" id="PF00002">
    <property type="entry name" value="7tm_2"/>
    <property type="match status" value="1"/>
</dbReference>
<sequence length="126" mass="14361">MNLLLFSPVQNNIVLFICIIRSLRSTLGNLDKEISQIRDTRIMVFKILLQFIILGCPWILGFFVKSSKMLEYIFLFSSSQQGTFIFLIHCVLNKEVSVHLSLSLICTLQSGECSPIPHSHLSSTER</sequence>
<dbReference type="Proteomes" id="UP001152622">
    <property type="component" value="Unassembled WGS sequence"/>
</dbReference>
<evidence type="ECO:0000256" key="1">
    <source>
        <dbReference type="ARBA" id="ARBA00004141"/>
    </source>
</evidence>
<keyword evidence="4 5" id="KW-0472">Membrane</keyword>
<evidence type="ECO:0000256" key="2">
    <source>
        <dbReference type="ARBA" id="ARBA00022692"/>
    </source>
</evidence>
<gene>
    <name evidence="6" type="ORF">SKAU_G00425830</name>
</gene>
<comment type="subcellular location">
    <subcellularLocation>
        <location evidence="1">Membrane</location>
        <topology evidence="1">Multi-pass membrane protein</topology>
    </subcellularLocation>
</comment>
<evidence type="ECO:0000256" key="3">
    <source>
        <dbReference type="ARBA" id="ARBA00022989"/>
    </source>
</evidence>
<dbReference type="OrthoDB" id="1100386at2759"/>
<accession>A0A9Q1E5E2</accession>
<dbReference type="InterPro" id="IPR000832">
    <property type="entry name" value="GPCR_2_secretin-like"/>
</dbReference>
<dbReference type="PANTHER" id="PTHR12011:SF469">
    <property type="entry name" value="ADHESION G PROTEIN-COUPLED RECEPTOR E1-RELATED"/>
    <property type="match status" value="1"/>
</dbReference>